<evidence type="ECO:0000256" key="7">
    <source>
        <dbReference type="SAM" id="MobiDB-lite"/>
    </source>
</evidence>
<keyword evidence="2 4" id="KW-0689">Ribosomal protein</keyword>
<gene>
    <name evidence="8" type="ORF">UX80_C0011G0022</name>
</gene>
<evidence type="ECO:0000256" key="6">
    <source>
        <dbReference type="RuleBase" id="RU004008"/>
    </source>
</evidence>
<keyword evidence="5" id="KW-0694">RNA-binding</keyword>
<proteinExistence type="inferred from homology"/>
<comment type="subunit">
    <text evidence="5">Part of the 50S ribosomal subunit.</text>
</comment>
<dbReference type="PANTHER" id="PTHR13501">
    <property type="entry name" value="CHLOROPLAST 50S RIBOSOMAL PROTEIN L22-RELATED"/>
    <property type="match status" value="1"/>
</dbReference>
<keyword evidence="5" id="KW-0699">rRNA-binding</keyword>
<evidence type="ECO:0000313" key="8">
    <source>
        <dbReference type="EMBL" id="KKU57659.1"/>
    </source>
</evidence>
<organism evidence="8 9">
    <name type="scientific">Candidatus Amesbacteria bacterium GW2011_GWA2_47_11b</name>
    <dbReference type="NCBI Taxonomy" id="1618358"/>
    <lineage>
        <taxon>Bacteria</taxon>
        <taxon>Candidatus Amesiibacteriota</taxon>
    </lineage>
</organism>
<evidence type="ECO:0000256" key="4">
    <source>
        <dbReference type="RuleBase" id="RU004005"/>
    </source>
</evidence>
<comment type="function">
    <text evidence="6">This protein binds specifically to 23S rRNA; its binding is stimulated by other ribosomal proteins, e.g., L4, L17, and L20. It is important during the early stages of 50S assembly. It makes multiple contacts with different domains of the 23S rRNA in the assembled 50S subunit and ribosome.</text>
</comment>
<evidence type="ECO:0000256" key="1">
    <source>
        <dbReference type="ARBA" id="ARBA00009451"/>
    </source>
</evidence>
<dbReference type="GO" id="GO:0015934">
    <property type="term" value="C:large ribosomal subunit"/>
    <property type="evidence" value="ECO:0007669"/>
    <property type="project" value="InterPro"/>
</dbReference>
<dbReference type="SUPFAM" id="SSF54843">
    <property type="entry name" value="Ribosomal protein L22"/>
    <property type="match status" value="1"/>
</dbReference>
<dbReference type="Gene3D" id="3.90.470.10">
    <property type="entry name" value="Ribosomal protein L22/L17"/>
    <property type="match status" value="1"/>
</dbReference>
<feature type="region of interest" description="Disordered" evidence="7">
    <location>
        <begin position="73"/>
        <end position="94"/>
    </location>
</feature>
<dbReference type="InterPro" id="IPR036394">
    <property type="entry name" value="Ribosomal_uL22_sf"/>
</dbReference>
<protein>
    <recommendedName>
        <fullName evidence="6">50S ribosomal protein L22</fullName>
    </recommendedName>
</protein>
<dbReference type="Proteomes" id="UP000034307">
    <property type="component" value="Unassembled WGS sequence"/>
</dbReference>
<feature type="compositionally biased region" description="Basic and acidic residues" evidence="7">
    <location>
        <begin position="84"/>
        <end position="94"/>
    </location>
</feature>
<dbReference type="Pfam" id="PF00237">
    <property type="entry name" value="Ribosomal_L22"/>
    <property type="match status" value="1"/>
</dbReference>
<accession>A0A0G1RK42</accession>
<dbReference type="GO" id="GO:0019843">
    <property type="term" value="F:rRNA binding"/>
    <property type="evidence" value="ECO:0007669"/>
    <property type="project" value="UniProtKB-KW"/>
</dbReference>
<dbReference type="GO" id="GO:0003735">
    <property type="term" value="F:structural constituent of ribosome"/>
    <property type="evidence" value="ECO:0007669"/>
    <property type="project" value="InterPro"/>
</dbReference>
<dbReference type="InterPro" id="IPR001063">
    <property type="entry name" value="Ribosomal_uL22"/>
</dbReference>
<dbReference type="InterPro" id="IPR047867">
    <property type="entry name" value="Ribosomal_uL22_bac/org-type"/>
</dbReference>
<dbReference type="AlphaFoldDB" id="A0A0G1RK42"/>
<reference evidence="8 9" key="1">
    <citation type="journal article" date="2015" name="Nature">
        <title>rRNA introns, odd ribosomes, and small enigmatic genomes across a large radiation of phyla.</title>
        <authorList>
            <person name="Brown C.T."/>
            <person name="Hug L.A."/>
            <person name="Thomas B.C."/>
            <person name="Sharon I."/>
            <person name="Castelle C.J."/>
            <person name="Singh A."/>
            <person name="Wilkins M.J."/>
            <person name="Williams K.H."/>
            <person name="Banfield J.F."/>
        </authorList>
    </citation>
    <scope>NUCLEOTIDE SEQUENCE [LARGE SCALE GENOMIC DNA]</scope>
</reference>
<dbReference type="PANTHER" id="PTHR13501:SF8">
    <property type="entry name" value="LARGE RIBOSOMAL SUBUNIT PROTEIN UL22M"/>
    <property type="match status" value="1"/>
</dbReference>
<sequence>MTIIARASFVMGSPRKLRLVANAVRKLSPKTAIDQLKMLPKRAAGTLLAVFEQAMGNAKNNFKLSPEGLKIKSLQINDGPRGPKRMDRSHGARFDRGIKRRKFAHISLELEEAEKTHGK</sequence>
<evidence type="ECO:0000256" key="2">
    <source>
        <dbReference type="ARBA" id="ARBA00022980"/>
    </source>
</evidence>
<evidence type="ECO:0000256" key="3">
    <source>
        <dbReference type="ARBA" id="ARBA00023274"/>
    </source>
</evidence>
<evidence type="ECO:0000256" key="5">
    <source>
        <dbReference type="RuleBase" id="RU004006"/>
    </source>
</evidence>
<comment type="similarity">
    <text evidence="1 4">Belongs to the universal ribosomal protein uL22 family.</text>
</comment>
<keyword evidence="3 4" id="KW-0687">Ribonucleoprotein</keyword>
<name>A0A0G1RK42_9BACT</name>
<dbReference type="STRING" id="1618358.UX80_C0011G0022"/>
<dbReference type="GO" id="GO:0006412">
    <property type="term" value="P:translation"/>
    <property type="evidence" value="ECO:0007669"/>
    <property type="project" value="InterPro"/>
</dbReference>
<dbReference type="EMBL" id="LCNO01000011">
    <property type="protein sequence ID" value="KKU57659.1"/>
    <property type="molecule type" value="Genomic_DNA"/>
</dbReference>
<evidence type="ECO:0000313" key="9">
    <source>
        <dbReference type="Proteomes" id="UP000034307"/>
    </source>
</evidence>
<comment type="caution">
    <text evidence="8">The sequence shown here is derived from an EMBL/GenBank/DDBJ whole genome shotgun (WGS) entry which is preliminary data.</text>
</comment>